<protein>
    <submittedName>
        <fullName evidence="11">Lissencephaly type-1-like motif-containing protein</fullName>
    </submittedName>
</protein>
<keyword evidence="4 6" id="KW-0863">Zinc-finger</keyword>
<dbReference type="CDD" id="cd16659">
    <property type="entry name" value="RING-Ubox_Emp"/>
    <property type="match status" value="1"/>
</dbReference>
<dbReference type="Gene3D" id="3.30.40.10">
    <property type="entry name" value="Zinc/RING finger domain, C3HC4 (zinc finger)"/>
    <property type="match status" value="1"/>
</dbReference>
<proteinExistence type="predicted"/>
<evidence type="ECO:0000259" key="9">
    <source>
        <dbReference type="PROSITE" id="PS50897"/>
    </source>
</evidence>
<evidence type="ECO:0000256" key="3">
    <source>
        <dbReference type="ARBA" id="ARBA00022723"/>
    </source>
</evidence>
<evidence type="ECO:0000256" key="4">
    <source>
        <dbReference type="ARBA" id="ARBA00022771"/>
    </source>
</evidence>
<evidence type="ECO:0000256" key="1">
    <source>
        <dbReference type="ARBA" id="ARBA00004496"/>
    </source>
</evidence>
<dbReference type="STRING" id="1054147.F4PKU1"/>
<dbReference type="Pfam" id="PF10607">
    <property type="entry name" value="CTLH"/>
    <property type="match status" value="1"/>
</dbReference>
<dbReference type="PROSITE" id="PS50896">
    <property type="entry name" value="LISH"/>
    <property type="match status" value="1"/>
</dbReference>
<keyword evidence="7" id="KW-0175">Coiled coil</keyword>
<keyword evidence="12" id="KW-1185">Reference proteome</keyword>
<dbReference type="InterPro" id="IPR024964">
    <property type="entry name" value="CTLH/CRA"/>
</dbReference>
<dbReference type="AlphaFoldDB" id="F4PKU1"/>
<dbReference type="InterPro" id="IPR045098">
    <property type="entry name" value="Fyv10_fam"/>
</dbReference>
<dbReference type="OMA" id="ANHETAR"/>
<dbReference type="InterPro" id="IPR006594">
    <property type="entry name" value="LisH"/>
</dbReference>
<dbReference type="SMART" id="SM00668">
    <property type="entry name" value="CTLH"/>
    <property type="match status" value="1"/>
</dbReference>
<keyword evidence="5" id="KW-0862">Zinc</keyword>
<dbReference type="SUPFAM" id="SSF57850">
    <property type="entry name" value="RING/U-box"/>
    <property type="match status" value="1"/>
</dbReference>
<evidence type="ECO:0000256" key="8">
    <source>
        <dbReference type="SAM" id="MobiDB-lite"/>
    </source>
</evidence>
<reference evidence="12" key="1">
    <citation type="journal article" date="2011" name="Genome Res.">
        <title>Phylogeny-wide analysis of social amoeba genomes highlights ancient origins for complex intercellular communication.</title>
        <authorList>
            <person name="Heidel A.J."/>
            <person name="Lawal H.M."/>
            <person name="Felder M."/>
            <person name="Schilde C."/>
            <person name="Helps N.R."/>
            <person name="Tunggal B."/>
            <person name="Rivero F."/>
            <person name="John U."/>
            <person name="Schleicher M."/>
            <person name="Eichinger L."/>
            <person name="Platzer M."/>
            <person name="Noegel A.A."/>
            <person name="Schaap P."/>
            <person name="Gloeckner G."/>
        </authorList>
    </citation>
    <scope>NUCLEOTIDE SEQUENCE [LARGE SCALE GENOMIC DNA]</scope>
    <source>
        <strain evidence="12">SH3</strain>
    </source>
</reference>
<dbReference type="Proteomes" id="UP000007797">
    <property type="component" value="Unassembled WGS sequence"/>
</dbReference>
<evidence type="ECO:0000313" key="12">
    <source>
        <dbReference type="Proteomes" id="UP000007797"/>
    </source>
</evidence>
<dbReference type="SMART" id="SM00757">
    <property type="entry name" value="CRA"/>
    <property type="match status" value="1"/>
</dbReference>
<evidence type="ECO:0000259" key="10">
    <source>
        <dbReference type="PROSITE" id="PS51867"/>
    </source>
</evidence>
<dbReference type="GO" id="GO:0005737">
    <property type="term" value="C:cytoplasm"/>
    <property type="evidence" value="ECO:0007669"/>
    <property type="project" value="UniProtKB-SubCell"/>
</dbReference>
<organism evidence="11 12">
    <name type="scientific">Cavenderia fasciculata</name>
    <name type="common">Slime mold</name>
    <name type="synonym">Dictyostelium fasciculatum</name>
    <dbReference type="NCBI Taxonomy" id="261658"/>
    <lineage>
        <taxon>Eukaryota</taxon>
        <taxon>Amoebozoa</taxon>
        <taxon>Evosea</taxon>
        <taxon>Eumycetozoa</taxon>
        <taxon>Dictyostelia</taxon>
        <taxon>Acytosteliales</taxon>
        <taxon>Cavenderiaceae</taxon>
        <taxon>Cavenderia</taxon>
    </lineage>
</organism>
<dbReference type="RefSeq" id="XP_004362066.1">
    <property type="nucleotide sequence ID" value="XM_004362009.1"/>
</dbReference>
<dbReference type="PANTHER" id="PTHR12170:SF2">
    <property type="entry name" value="E3 UBIQUITIN-PROTEIN TRANSFERASE MAEA"/>
    <property type="match status" value="1"/>
</dbReference>
<evidence type="ECO:0000313" key="11">
    <source>
        <dbReference type="EMBL" id="EGG24215.1"/>
    </source>
</evidence>
<name>F4PKU1_CACFS</name>
<evidence type="ECO:0000256" key="7">
    <source>
        <dbReference type="SAM" id="Coils"/>
    </source>
</evidence>
<keyword evidence="3" id="KW-0479">Metal-binding</keyword>
<sequence length="425" mass="47809">MEDDNEGVGTGGTTTASSSGAVTGSTTTGGGGGHKHSNLSEEIQLERPLLKAPVEQLNKLFRNTQKSLEKEMTVLVNTINDMNKRKDTITKDEVSTTIDKLLNKMNNLKRKIEETKNEEEGHLKRMKARLDHLKDANTNQQNPHQRDHFNSVRVDRVLIDYLLREGYYNTAIKLASTGKITELSDIDLFVSSKKVIDGLTKHDCTEALAWCNDNKSKLKKINSTLEFNLRIQEFVEMVRQNKLGAAISYSRQHLSPNASTNMKEIQRAMATLAFRKDTSCERYKYLFDEMRWTDLINQFKVDNYNINSLTLKSLLTITFKSGLSVLKTESCGCTESRNINCPVCDKDFKKLAKPLPISLQSHSSLICRISGEVMDEHNPPLVLPNGQLYCKNALDAMAEANEGVVTCPKTGKSFDYSQLRKAFIS</sequence>
<dbReference type="OrthoDB" id="1933455at2759"/>
<evidence type="ECO:0000256" key="6">
    <source>
        <dbReference type="PROSITE-ProRule" id="PRU01215"/>
    </source>
</evidence>
<gene>
    <name evidence="11" type="primary">maea</name>
    <name evidence="11" type="ORF">DFA_06362</name>
</gene>
<dbReference type="PROSITE" id="PS50897">
    <property type="entry name" value="CTLH"/>
    <property type="match status" value="1"/>
</dbReference>
<dbReference type="PROSITE" id="PS51867">
    <property type="entry name" value="ZF_RING_GID"/>
    <property type="match status" value="1"/>
</dbReference>
<feature type="zinc finger region" description="RING-Gid-type" evidence="6">
    <location>
        <begin position="341"/>
        <end position="410"/>
    </location>
</feature>
<dbReference type="PANTHER" id="PTHR12170">
    <property type="entry name" value="MACROPHAGE ERYTHROBLAST ATTACHER-RELATED"/>
    <property type="match status" value="1"/>
</dbReference>
<dbReference type="GO" id="GO:0005634">
    <property type="term" value="C:nucleus"/>
    <property type="evidence" value="ECO:0007669"/>
    <property type="project" value="TreeGrafter"/>
</dbReference>
<comment type="subcellular location">
    <subcellularLocation>
        <location evidence="1">Cytoplasm</location>
    </subcellularLocation>
</comment>
<dbReference type="GeneID" id="14876321"/>
<dbReference type="EMBL" id="GL883007">
    <property type="protein sequence ID" value="EGG24215.1"/>
    <property type="molecule type" value="Genomic_DNA"/>
</dbReference>
<dbReference type="InterPro" id="IPR013083">
    <property type="entry name" value="Znf_RING/FYVE/PHD"/>
</dbReference>
<accession>F4PKU1</accession>
<feature type="coiled-coil region" evidence="7">
    <location>
        <begin position="65"/>
        <end position="136"/>
    </location>
</feature>
<dbReference type="GO" id="GO:0043161">
    <property type="term" value="P:proteasome-mediated ubiquitin-dependent protein catabolic process"/>
    <property type="evidence" value="ECO:0007669"/>
    <property type="project" value="InterPro"/>
</dbReference>
<feature type="domain" description="CTLH" evidence="9">
    <location>
        <begin position="189"/>
        <end position="245"/>
    </location>
</feature>
<dbReference type="GO" id="GO:0061630">
    <property type="term" value="F:ubiquitin protein ligase activity"/>
    <property type="evidence" value="ECO:0007669"/>
    <property type="project" value="InterPro"/>
</dbReference>
<dbReference type="InterPro" id="IPR006595">
    <property type="entry name" value="CTLH_C"/>
</dbReference>
<dbReference type="GO" id="GO:0034657">
    <property type="term" value="C:GID complex"/>
    <property type="evidence" value="ECO:0007669"/>
    <property type="project" value="TreeGrafter"/>
</dbReference>
<feature type="compositionally biased region" description="Low complexity" evidence="8">
    <location>
        <begin position="13"/>
        <end position="26"/>
    </location>
</feature>
<dbReference type="InterPro" id="IPR044063">
    <property type="entry name" value="ZF_RING_GID"/>
</dbReference>
<dbReference type="InterPro" id="IPR027370">
    <property type="entry name" value="Znf-RING_euk"/>
</dbReference>
<evidence type="ECO:0000256" key="2">
    <source>
        <dbReference type="ARBA" id="ARBA00022490"/>
    </source>
</evidence>
<evidence type="ECO:0000256" key="5">
    <source>
        <dbReference type="ARBA" id="ARBA00022833"/>
    </source>
</evidence>
<feature type="region of interest" description="Disordered" evidence="8">
    <location>
        <begin position="1"/>
        <end position="37"/>
    </location>
</feature>
<dbReference type="InterPro" id="IPR013144">
    <property type="entry name" value="CRA_dom"/>
</dbReference>
<dbReference type="KEGG" id="dfa:DFA_06362"/>
<feature type="domain" description="RING-Gid-type" evidence="10">
    <location>
        <begin position="341"/>
        <end position="410"/>
    </location>
</feature>
<dbReference type="Pfam" id="PF13445">
    <property type="entry name" value="zf-RING_UBOX"/>
    <property type="match status" value="1"/>
</dbReference>
<dbReference type="GO" id="GO:0008270">
    <property type="term" value="F:zinc ion binding"/>
    <property type="evidence" value="ECO:0007669"/>
    <property type="project" value="UniProtKB-KW"/>
</dbReference>
<keyword evidence="2" id="KW-0963">Cytoplasm</keyword>